<evidence type="ECO:0000256" key="2">
    <source>
        <dbReference type="ARBA" id="ARBA00022679"/>
    </source>
</evidence>
<evidence type="ECO:0000256" key="5">
    <source>
        <dbReference type="SAM" id="SignalP"/>
    </source>
</evidence>
<evidence type="ECO:0000256" key="1">
    <source>
        <dbReference type="ARBA" id="ARBA00001933"/>
    </source>
</evidence>
<dbReference type="InterPro" id="IPR015421">
    <property type="entry name" value="PyrdxlP-dep_Trfase_major"/>
</dbReference>
<dbReference type="PANTHER" id="PTHR43247:SF1">
    <property type="entry name" value="PHOSPHOSERINE AMINOTRANSFERASE"/>
    <property type="match status" value="1"/>
</dbReference>
<dbReference type="PANTHER" id="PTHR43247">
    <property type="entry name" value="PHOSPHOSERINE AMINOTRANSFERASE"/>
    <property type="match status" value="1"/>
</dbReference>
<gene>
    <name evidence="6" type="primary">g3494</name>
    <name evidence="6" type="ORF">EsDP_00003494</name>
</gene>
<evidence type="ECO:0000313" key="6">
    <source>
        <dbReference type="EMBL" id="GAB0135147.1"/>
    </source>
</evidence>
<evidence type="ECO:0000256" key="4">
    <source>
        <dbReference type="ARBA" id="ARBA00029440"/>
    </source>
</evidence>
<keyword evidence="2" id="KW-0808">Transferase</keyword>
<keyword evidence="5" id="KW-0732">Signal</keyword>
<name>A0ABQ0CNY1_9HYPO</name>
<dbReference type="Gene3D" id="3.40.640.10">
    <property type="entry name" value="Type I PLP-dependent aspartate aminotransferase-like (Major domain)"/>
    <property type="match status" value="1"/>
</dbReference>
<comment type="pathway">
    <text evidence="4">Amino-acid biosynthesis.</text>
</comment>
<dbReference type="InterPro" id="IPR015424">
    <property type="entry name" value="PyrdxlP-dep_Trfase"/>
</dbReference>
<dbReference type="SUPFAM" id="SSF53383">
    <property type="entry name" value="PLP-dependent transferases"/>
    <property type="match status" value="1"/>
</dbReference>
<evidence type="ECO:0000256" key="3">
    <source>
        <dbReference type="ARBA" id="ARBA00022898"/>
    </source>
</evidence>
<evidence type="ECO:0000313" key="7">
    <source>
        <dbReference type="Proteomes" id="UP001562357"/>
    </source>
</evidence>
<dbReference type="InterPro" id="IPR022278">
    <property type="entry name" value="Pser_aminoTfrase"/>
</dbReference>
<reference evidence="7" key="1">
    <citation type="submission" date="2024-06" db="EMBL/GenBank/DDBJ databases">
        <title>Draft Genome Sequences of Epichloe bromicola Strains Isolated from Elymus ciliaris.</title>
        <authorList>
            <consortium name="Epichloe bromicola genome sequencing consortium"/>
            <person name="Miura A."/>
            <person name="Imano S."/>
            <person name="Ashida A."/>
            <person name="Sato I."/>
            <person name="Chiba S."/>
            <person name="Tanaka A."/>
            <person name="Camagna M."/>
            <person name="Takemoto D."/>
        </authorList>
    </citation>
    <scope>NUCLEOTIDE SEQUENCE [LARGE SCALE GENOMIC DNA]</scope>
    <source>
        <strain evidence="7">DP</strain>
    </source>
</reference>
<keyword evidence="3" id="KW-0663">Pyridoxal phosphate</keyword>
<feature type="signal peptide" evidence="5">
    <location>
        <begin position="1"/>
        <end position="31"/>
    </location>
</feature>
<organism evidence="6 7">
    <name type="scientific">Epichloe bromicola</name>
    <dbReference type="NCBI Taxonomy" id="79588"/>
    <lineage>
        <taxon>Eukaryota</taxon>
        <taxon>Fungi</taxon>
        <taxon>Dikarya</taxon>
        <taxon>Ascomycota</taxon>
        <taxon>Pezizomycotina</taxon>
        <taxon>Sordariomycetes</taxon>
        <taxon>Hypocreomycetidae</taxon>
        <taxon>Hypocreales</taxon>
        <taxon>Clavicipitaceae</taxon>
        <taxon>Epichloe</taxon>
    </lineage>
</organism>
<comment type="cofactor">
    <cofactor evidence="1">
        <name>pyridoxal 5'-phosphate</name>
        <dbReference type="ChEBI" id="CHEBI:597326"/>
    </cofactor>
</comment>
<comment type="caution">
    <text evidence="6">The sequence shown here is derived from an EMBL/GenBank/DDBJ whole genome shotgun (WGS) entry which is preliminary data.</text>
</comment>
<dbReference type="Proteomes" id="UP001562357">
    <property type="component" value="Unassembled WGS sequence"/>
</dbReference>
<feature type="chain" id="PRO_5047442398" evidence="5">
    <location>
        <begin position="32"/>
        <end position="262"/>
    </location>
</feature>
<sequence>MHLLESTRRRDWRFRLAVLLASTVWTRGVLSGGPATEGKELPGHWMQSSRIAPSLPPPPPSSTDNEAFLDVPVHAGSYVTESTRSSRSTYLATESWSRKAVLGSPKTLKPNKADGSGPIVVADLSSNILSRDTYSCMHNFGAIFFGAPKHLGFAGITGVIIKKSLIPQPSATLMRTLGSPLPPVVLQYEMIAKNNGLYTLSYVPRIPTRTDGQEAVSKKKAELIYALDAFSEICTRLCLTSLSVTLEGGEKLAKFLETFAKG</sequence>
<accession>A0ABQ0CNY1</accession>
<keyword evidence="7" id="KW-1185">Reference proteome</keyword>
<protein>
    <submittedName>
        <fullName evidence="6">Uncharacterized protein</fullName>
    </submittedName>
</protein>
<dbReference type="EMBL" id="BAAFGZ010000112">
    <property type="protein sequence ID" value="GAB0135147.1"/>
    <property type="molecule type" value="Genomic_DNA"/>
</dbReference>
<proteinExistence type="predicted"/>